<sequence length="605" mass="65474">MLPLLVFFSSKTAIIILCWLHFASAIACYEKYDYIIVGGGTAGTALAARLSLGSSPSTSILLIEAGPEVLDELNINIPGRRGAALGGRYDWNYTAVAQPGLANRVMLVSRGKVLGGSSALNLLVWDKAAAAEYDAWEEVGNPGWNWETLSRAMTKSENYTGGPEGSGTSGPVHAVVNRIFPTHQYAFIPTLTGNFDIAENRNSLQGNPIGVMLQPGSIDPAIYNRSYSTNAYLPLVKGAKNLEIVTSTTVARINLSRVSDRGKKYRATGVQLSDGTTITANKEVILAAGSIGTPNLLELSGIGQAEVIQDAGITHLIDLPGVGENYQDHLRIPLSYQLKDNFTSADRLRSNATFAEIELQKWLAGEVSLWDYSASGFGFTNWNQVLNNDSHIKALAREVVGTSPDVGLRKKLQFLDDPSVPQVELIYVDGYGGVKGYPAIGTELFGKGFVTLNAGLMHPLTRGTVHINSSNPLGKPIIDPRHLGNKHDLEAMVELAKLGRRIATSEPLRSLWVSEYEPGMDIVQTDEEWRDYVRRGTFTINHPIGTAAMLPRKDGGVVDHHLKVYGTSNLRIVDSSIFPVQISAHPQSVVYGIAELAAERILSGL</sequence>
<dbReference type="Gene3D" id="3.50.50.60">
    <property type="entry name" value="FAD/NAD(P)-binding domain"/>
    <property type="match status" value="1"/>
</dbReference>
<feature type="domain" description="Glucose-methanol-choline oxidoreductase N-terminal" evidence="6">
    <location>
        <begin position="111"/>
        <end position="134"/>
    </location>
</feature>
<reference evidence="8" key="1">
    <citation type="journal article" date="2021" name="Nat. Commun.">
        <title>Genetic determinants of endophytism in the Arabidopsis root mycobiome.</title>
        <authorList>
            <person name="Mesny F."/>
            <person name="Miyauchi S."/>
            <person name="Thiergart T."/>
            <person name="Pickel B."/>
            <person name="Atanasova L."/>
            <person name="Karlsson M."/>
            <person name="Huettel B."/>
            <person name="Barry K.W."/>
            <person name="Haridas S."/>
            <person name="Chen C."/>
            <person name="Bauer D."/>
            <person name="Andreopoulos W."/>
            <person name="Pangilinan J."/>
            <person name="LaButti K."/>
            <person name="Riley R."/>
            <person name="Lipzen A."/>
            <person name="Clum A."/>
            <person name="Drula E."/>
            <person name="Henrissat B."/>
            <person name="Kohler A."/>
            <person name="Grigoriev I.V."/>
            <person name="Martin F.M."/>
            <person name="Hacquard S."/>
        </authorList>
    </citation>
    <scope>NUCLEOTIDE SEQUENCE</scope>
    <source>
        <strain evidence="8">MPI-CAGE-CH-0235</strain>
    </source>
</reference>
<keyword evidence="5" id="KW-0732">Signal</keyword>
<evidence type="ECO:0000256" key="4">
    <source>
        <dbReference type="RuleBase" id="RU003968"/>
    </source>
</evidence>
<dbReference type="EMBL" id="JAGPNK010000011">
    <property type="protein sequence ID" value="KAH7311410.1"/>
    <property type="molecule type" value="Genomic_DNA"/>
</dbReference>
<gene>
    <name evidence="8" type="ORF">B0I35DRAFT_452675</name>
</gene>
<dbReference type="InterPro" id="IPR012132">
    <property type="entry name" value="GMC_OxRdtase"/>
</dbReference>
<dbReference type="Pfam" id="PF00732">
    <property type="entry name" value="GMC_oxred_N"/>
    <property type="match status" value="1"/>
</dbReference>
<evidence type="ECO:0000313" key="8">
    <source>
        <dbReference type="EMBL" id="KAH7311410.1"/>
    </source>
</evidence>
<dbReference type="GO" id="GO:0016614">
    <property type="term" value="F:oxidoreductase activity, acting on CH-OH group of donors"/>
    <property type="evidence" value="ECO:0007669"/>
    <property type="project" value="InterPro"/>
</dbReference>
<feature type="binding site" evidence="3">
    <location>
        <begin position="586"/>
        <end position="587"/>
    </location>
    <ligand>
        <name>FAD</name>
        <dbReference type="ChEBI" id="CHEBI:57692"/>
    </ligand>
</feature>
<dbReference type="InterPro" id="IPR036188">
    <property type="entry name" value="FAD/NAD-bd_sf"/>
</dbReference>
<dbReference type="GO" id="GO:0044550">
    <property type="term" value="P:secondary metabolite biosynthetic process"/>
    <property type="evidence" value="ECO:0007669"/>
    <property type="project" value="TreeGrafter"/>
</dbReference>
<evidence type="ECO:0000259" key="7">
    <source>
        <dbReference type="PROSITE" id="PS00624"/>
    </source>
</evidence>
<feature type="chain" id="PRO_5035429901" description="Glucose-methanol-choline oxidoreductase N-terminal domain-containing protein" evidence="5">
    <location>
        <begin position="26"/>
        <end position="605"/>
    </location>
</feature>
<evidence type="ECO:0000256" key="5">
    <source>
        <dbReference type="SAM" id="SignalP"/>
    </source>
</evidence>
<feature type="binding site" evidence="3">
    <location>
        <begin position="121"/>
        <end position="124"/>
    </location>
    <ligand>
        <name>FAD</name>
        <dbReference type="ChEBI" id="CHEBI:57692"/>
    </ligand>
</feature>
<feature type="binding site" evidence="3">
    <location>
        <position position="113"/>
    </location>
    <ligand>
        <name>FAD</name>
        <dbReference type="ChEBI" id="CHEBI:57692"/>
    </ligand>
</feature>
<comment type="cofactor">
    <cofactor evidence="3">
        <name>FAD</name>
        <dbReference type="ChEBI" id="CHEBI:57692"/>
    </cofactor>
</comment>
<evidence type="ECO:0000259" key="6">
    <source>
        <dbReference type="PROSITE" id="PS00623"/>
    </source>
</evidence>
<dbReference type="PROSITE" id="PS00623">
    <property type="entry name" value="GMC_OXRED_1"/>
    <property type="match status" value="1"/>
</dbReference>
<dbReference type="PIRSF" id="PIRSF000137">
    <property type="entry name" value="Alcohol_oxidase"/>
    <property type="match status" value="1"/>
</dbReference>
<evidence type="ECO:0000256" key="2">
    <source>
        <dbReference type="PIRSR" id="PIRSR000137-1"/>
    </source>
</evidence>
<evidence type="ECO:0000313" key="9">
    <source>
        <dbReference type="Proteomes" id="UP000813444"/>
    </source>
</evidence>
<dbReference type="Proteomes" id="UP000813444">
    <property type="component" value="Unassembled WGS sequence"/>
</dbReference>
<dbReference type="GO" id="GO:0050660">
    <property type="term" value="F:flavin adenine dinucleotide binding"/>
    <property type="evidence" value="ECO:0007669"/>
    <property type="project" value="InterPro"/>
</dbReference>
<feature type="signal peptide" evidence="5">
    <location>
        <begin position="1"/>
        <end position="25"/>
    </location>
</feature>
<dbReference type="PANTHER" id="PTHR11552:SF115">
    <property type="entry name" value="DEHYDROGENASE XPTC-RELATED"/>
    <property type="match status" value="1"/>
</dbReference>
<organism evidence="8 9">
    <name type="scientific">Stachybotrys elegans</name>
    <dbReference type="NCBI Taxonomy" id="80388"/>
    <lineage>
        <taxon>Eukaryota</taxon>
        <taxon>Fungi</taxon>
        <taxon>Dikarya</taxon>
        <taxon>Ascomycota</taxon>
        <taxon>Pezizomycotina</taxon>
        <taxon>Sordariomycetes</taxon>
        <taxon>Hypocreomycetidae</taxon>
        <taxon>Hypocreales</taxon>
        <taxon>Stachybotryaceae</taxon>
        <taxon>Stachybotrys</taxon>
    </lineage>
</organism>
<dbReference type="SUPFAM" id="SSF54373">
    <property type="entry name" value="FAD-linked reductases, C-terminal domain"/>
    <property type="match status" value="1"/>
</dbReference>
<proteinExistence type="inferred from homology"/>
<comment type="caution">
    <text evidence="8">The sequence shown here is derived from an EMBL/GenBank/DDBJ whole genome shotgun (WGS) entry which is preliminary data.</text>
</comment>
<comment type="similarity">
    <text evidence="1 4">Belongs to the GMC oxidoreductase family.</text>
</comment>
<evidence type="ECO:0000256" key="3">
    <source>
        <dbReference type="PIRSR" id="PIRSR000137-2"/>
    </source>
</evidence>
<dbReference type="PROSITE" id="PS00624">
    <property type="entry name" value="GMC_OXRED_2"/>
    <property type="match status" value="1"/>
</dbReference>
<accession>A0A8K0WP27</accession>
<dbReference type="OrthoDB" id="269227at2759"/>
<protein>
    <recommendedName>
        <fullName evidence="6 7">Glucose-methanol-choline oxidoreductase N-terminal domain-containing protein</fullName>
    </recommendedName>
</protein>
<feature type="binding site" evidence="3">
    <location>
        <position position="250"/>
    </location>
    <ligand>
        <name>FAD</name>
        <dbReference type="ChEBI" id="CHEBI:57692"/>
    </ligand>
</feature>
<feature type="domain" description="Glucose-methanol-choline oxidoreductase N-terminal" evidence="7">
    <location>
        <begin position="289"/>
        <end position="303"/>
    </location>
</feature>
<dbReference type="Pfam" id="PF05199">
    <property type="entry name" value="GMC_oxred_C"/>
    <property type="match status" value="1"/>
</dbReference>
<dbReference type="PANTHER" id="PTHR11552">
    <property type="entry name" value="GLUCOSE-METHANOL-CHOLINE GMC OXIDOREDUCTASE"/>
    <property type="match status" value="1"/>
</dbReference>
<name>A0A8K0WP27_9HYPO</name>
<dbReference type="SUPFAM" id="SSF51905">
    <property type="entry name" value="FAD/NAD(P)-binding domain"/>
    <property type="match status" value="1"/>
</dbReference>
<feature type="active site" description="Proton acceptor" evidence="2">
    <location>
        <position position="585"/>
    </location>
</feature>
<keyword evidence="3 4" id="KW-0274">FAD</keyword>
<dbReference type="InterPro" id="IPR000172">
    <property type="entry name" value="GMC_OxRdtase_N"/>
</dbReference>
<keyword evidence="9" id="KW-1185">Reference proteome</keyword>
<dbReference type="InterPro" id="IPR007867">
    <property type="entry name" value="GMC_OxRtase_C"/>
</dbReference>
<evidence type="ECO:0000256" key="1">
    <source>
        <dbReference type="ARBA" id="ARBA00010790"/>
    </source>
</evidence>
<keyword evidence="4" id="KW-0285">Flavoprotein</keyword>
<dbReference type="Gene3D" id="3.30.560.10">
    <property type="entry name" value="Glucose Oxidase, domain 3"/>
    <property type="match status" value="1"/>
</dbReference>
<dbReference type="AlphaFoldDB" id="A0A8K0WP27"/>
<feature type="active site" description="Proton donor" evidence="2">
    <location>
        <position position="542"/>
    </location>
</feature>